<evidence type="ECO:0008006" key="4">
    <source>
        <dbReference type="Google" id="ProtNLM"/>
    </source>
</evidence>
<evidence type="ECO:0000313" key="2">
    <source>
        <dbReference type="EMBL" id="MDX8153578.1"/>
    </source>
</evidence>
<gene>
    <name evidence="2" type="ORF">SK069_18415</name>
</gene>
<feature type="signal peptide" evidence="1">
    <location>
        <begin position="1"/>
        <end position="18"/>
    </location>
</feature>
<feature type="chain" id="PRO_5045961624" description="Lipoprotein" evidence="1">
    <location>
        <begin position="19"/>
        <end position="162"/>
    </location>
</feature>
<evidence type="ECO:0000256" key="1">
    <source>
        <dbReference type="SAM" id="SignalP"/>
    </source>
</evidence>
<accession>A0ABU4VP19</accession>
<organism evidence="2 3">
    <name type="scientific">Patulibacter brassicae</name>
    <dbReference type="NCBI Taxonomy" id="1705717"/>
    <lineage>
        <taxon>Bacteria</taxon>
        <taxon>Bacillati</taxon>
        <taxon>Actinomycetota</taxon>
        <taxon>Thermoleophilia</taxon>
        <taxon>Solirubrobacterales</taxon>
        <taxon>Patulibacteraceae</taxon>
        <taxon>Patulibacter</taxon>
    </lineage>
</organism>
<evidence type="ECO:0000313" key="3">
    <source>
        <dbReference type="Proteomes" id="UP001277761"/>
    </source>
</evidence>
<reference evidence="2 3" key="1">
    <citation type="submission" date="2023-11" db="EMBL/GenBank/DDBJ databases">
        <authorList>
            <person name="Xu M."/>
            <person name="Jiang T."/>
        </authorList>
    </citation>
    <scope>NUCLEOTIDE SEQUENCE [LARGE SCALE GENOMIC DNA]</scope>
    <source>
        <strain evidence="2 3">SD</strain>
    </source>
</reference>
<dbReference type="RefSeq" id="WP_319955727.1">
    <property type="nucleotide sequence ID" value="NZ_JAXAVX010000016.1"/>
</dbReference>
<keyword evidence="1" id="KW-0732">Signal</keyword>
<keyword evidence="3" id="KW-1185">Reference proteome</keyword>
<dbReference type="PROSITE" id="PS51257">
    <property type="entry name" value="PROKAR_LIPOPROTEIN"/>
    <property type="match status" value="1"/>
</dbReference>
<dbReference type="Proteomes" id="UP001277761">
    <property type="component" value="Unassembled WGS sequence"/>
</dbReference>
<proteinExistence type="predicted"/>
<name>A0ABU4VP19_9ACTN</name>
<protein>
    <recommendedName>
        <fullName evidence="4">Lipoprotein</fullName>
    </recommendedName>
</protein>
<dbReference type="EMBL" id="JAXAVX010000016">
    <property type="protein sequence ID" value="MDX8153578.1"/>
    <property type="molecule type" value="Genomic_DNA"/>
</dbReference>
<comment type="caution">
    <text evidence="2">The sequence shown here is derived from an EMBL/GenBank/DDBJ whole genome shotgun (WGS) entry which is preliminary data.</text>
</comment>
<sequence length="162" mass="17229">MRRLSSFLLLLVLGATLAACGDDADSGGDARTAYVRTWDRGCRDLKAAQQEFIAAIRQGATGTTPTTTTTVPRAVQEPVLALAERRERVLRTLRSARAPDEFAAFQREMGTAIDAGLRQIDQIRDRVTSGAVGGAAETPVRFPELPNELAAEAESCQGGGGL</sequence>